<name>A0A1W0WWU8_HYPEX</name>
<evidence type="ECO:0000313" key="2">
    <source>
        <dbReference type="EMBL" id="OQV19636.1"/>
    </source>
</evidence>
<feature type="region of interest" description="Disordered" evidence="1">
    <location>
        <begin position="220"/>
        <end position="248"/>
    </location>
</feature>
<evidence type="ECO:0000313" key="3">
    <source>
        <dbReference type="Proteomes" id="UP000192578"/>
    </source>
</evidence>
<dbReference type="AlphaFoldDB" id="A0A1W0WWU8"/>
<accession>A0A1W0WWU8</accession>
<proteinExistence type="predicted"/>
<comment type="caution">
    <text evidence="2">The sequence shown here is derived from an EMBL/GenBank/DDBJ whole genome shotgun (WGS) entry which is preliminary data.</text>
</comment>
<keyword evidence="3" id="KW-1185">Reference proteome</keyword>
<dbReference type="EMBL" id="MTYJ01000037">
    <property type="protein sequence ID" value="OQV19636.1"/>
    <property type="molecule type" value="Genomic_DNA"/>
</dbReference>
<reference evidence="3" key="1">
    <citation type="submission" date="2017-01" db="EMBL/GenBank/DDBJ databases">
        <title>Comparative genomics of anhydrobiosis in the tardigrade Hypsibius dujardini.</title>
        <authorList>
            <person name="Yoshida Y."/>
            <person name="Koutsovoulos G."/>
            <person name="Laetsch D."/>
            <person name="Stevens L."/>
            <person name="Kumar S."/>
            <person name="Horikawa D."/>
            <person name="Ishino K."/>
            <person name="Komine S."/>
            <person name="Tomita M."/>
            <person name="Blaxter M."/>
            <person name="Arakawa K."/>
        </authorList>
    </citation>
    <scope>NUCLEOTIDE SEQUENCE [LARGE SCALE GENOMIC DNA]</scope>
    <source>
        <strain evidence="3">Z151</strain>
    </source>
</reference>
<feature type="region of interest" description="Disordered" evidence="1">
    <location>
        <begin position="96"/>
        <end position="205"/>
    </location>
</feature>
<sequence length="273" mass="26989">MGFQCVFVGIQQQEVGLRYPLILMMAVGLMLMMDLSGSGAGCEAAPLSASSHLVQRDYTGEFWEGSHPRSKRSFSDIINSLFGDSDDQSIFDELKGLFTSGSGSKPDTPSPNSRRPSSSGADHDSTASGDHPVEITGGGSNTDNNGDTTGDVSSSRSRPNGVRESGSGSSNTRGGDRSDGGPRTRPPAVRDSNGDAGGAGKQGLTGNKWVDLVIGAVGSSLTGGGGQTGSSGSGGDGGGGGSTSGSGGGGVGSLIVDAIAGAAVKSILGSVLG</sequence>
<dbReference type="Proteomes" id="UP000192578">
    <property type="component" value="Unassembled WGS sequence"/>
</dbReference>
<gene>
    <name evidence="2" type="ORF">BV898_06409</name>
</gene>
<evidence type="ECO:0000256" key="1">
    <source>
        <dbReference type="SAM" id="MobiDB-lite"/>
    </source>
</evidence>
<organism evidence="2 3">
    <name type="scientific">Hypsibius exemplaris</name>
    <name type="common">Freshwater tardigrade</name>
    <dbReference type="NCBI Taxonomy" id="2072580"/>
    <lineage>
        <taxon>Eukaryota</taxon>
        <taxon>Metazoa</taxon>
        <taxon>Ecdysozoa</taxon>
        <taxon>Tardigrada</taxon>
        <taxon>Eutardigrada</taxon>
        <taxon>Parachela</taxon>
        <taxon>Hypsibioidea</taxon>
        <taxon>Hypsibiidae</taxon>
        <taxon>Hypsibius</taxon>
    </lineage>
</organism>
<protein>
    <submittedName>
        <fullName evidence="2">Uncharacterized protein</fullName>
    </submittedName>
</protein>
<feature type="compositionally biased region" description="Low complexity" evidence="1">
    <location>
        <begin position="110"/>
        <end position="119"/>
    </location>
</feature>
<feature type="compositionally biased region" description="Low complexity" evidence="1">
    <location>
        <begin position="141"/>
        <end position="151"/>
    </location>
</feature>
<feature type="compositionally biased region" description="Gly residues" evidence="1">
    <location>
        <begin position="221"/>
        <end position="248"/>
    </location>
</feature>